<gene>
    <name evidence="1" type="ORF">OCU04_005170</name>
</gene>
<dbReference type="EMBL" id="JAPEIS010000005">
    <property type="protein sequence ID" value="KAJ8066078.1"/>
    <property type="molecule type" value="Genomic_DNA"/>
</dbReference>
<comment type="caution">
    <text evidence="1">The sequence shown here is derived from an EMBL/GenBank/DDBJ whole genome shotgun (WGS) entry which is preliminary data.</text>
</comment>
<dbReference type="Gene3D" id="3.90.180.10">
    <property type="entry name" value="Medium-chain alcohol dehydrogenases, catalytic domain"/>
    <property type="match status" value="1"/>
</dbReference>
<dbReference type="Proteomes" id="UP001152300">
    <property type="component" value="Unassembled WGS sequence"/>
</dbReference>
<protein>
    <submittedName>
        <fullName evidence="1">Uncharacterized protein</fullName>
    </submittedName>
</protein>
<keyword evidence="2" id="KW-1185">Reference proteome</keyword>
<organism evidence="1 2">
    <name type="scientific">Sclerotinia nivalis</name>
    <dbReference type="NCBI Taxonomy" id="352851"/>
    <lineage>
        <taxon>Eukaryota</taxon>
        <taxon>Fungi</taxon>
        <taxon>Dikarya</taxon>
        <taxon>Ascomycota</taxon>
        <taxon>Pezizomycotina</taxon>
        <taxon>Leotiomycetes</taxon>
        <taxon>Helotiales</taxon>
        <taxon>Sclerotiniaceae</taxon>
        <taxon>Sclerotinia</taxon>
    </lineage>
</organism>
<evidence type="ECO:0000313" key="2">
    <source>
        <dbReference type="Proteomes" id="UP001152300"/>
    </source>
</evidence>
<reference evidence="1" key="1">
    <citation type="submission" date="2022-11" db="EMBL/GenBank/DDBJ databases">
        <title>Genome Resource of Sclerotinia nivalis Strain SnTB1, a Plant Pathogen Isolated from American Ginseng.</title>
        <authorList>
            <person name="Fan S."/>
        </authorList>
    </citation>
    <scope>NUCLEOTIDE SEQUENCE</scope>
    <source>
        <strain evidence="1">SnTB1</strain>
    </source>
</reference>
<evidence type="ECO:0000313" key="1">
    <source>
        <dbReference type="EMBL" id="KAJ8066078.1"/>
    </source>
</evidence>
<proteinExistence type="predicted"/>
<dbReference type="Gene3D" id="3.40.50.720">
    <property type="entry name" value="NAD(P)-binding Rossmann-like Domain"/>
    <property type="match status" value="1"/>
</dbReference>
<sequence length="82" mass="8779">MFWDLNGKLLAEGKIKTHPVIVKDRGLAGIPDGLPEVAQGKISAAKLVYRVDDTPANAYVTSTADAEKVVGGPDLTNSQWMK</sequence>
<dbReference type="OrthoDB" id="48317at2759"/>
<dbReference type="AlphaFoldDB" id="A0A9X0DMJ3"/>
<name>A0A9X0DMJ3_9HELO</name>
<accession>A0A9X0DMJ3</accession>